<dbReference type="EMBL" id="JBDXSU010000008">
    <property type="protein sequence ID" value="MFB5190946.1"/>
    <property type="molecule type" value="Genomic_DNA"/>
</dbReference>
<feature type="compositionally biased region" description="Polar residues" evidence="1">
    <location>
        <begin position="60"/>
        <end position="75"/>
    </location>
</feature>
<protein>
    <recommendedName>
        <fullName evidence="4">Spore coat protein W</fullName>
    </recommendedName>
</protein>
<accession>A0ABV5AFH3</accession>
<comment type="caution">
    <text evidence="2">The sequence shown here is derived from an EMBL/GenBank/DDBJ whole genome shotgun (WGS) entry which is preliminary data.</text>
</comment>
<keyword evidence="3" id="KW-1185">Reference proteome</keyword>
<gene>
    <name evidence="2" type="ORF">KKP3000_004442</name>
</gene>
<dbReference type="RefSeq" id="WP_275474632.1">
    <property type="nucleotide sequence ID" value="NZ_CP162940.1"/>
</dbReference>
<evidence type="ECO:0000313" key="2">
    <source>
        <dbReference type="EMBL" id="MFB5190946.1"/>
    </source>
</evidence>
<feature type="region of interest" description="Disordered" evidence="1">
    <location>
        <begin position="60"/>
        <end position="92"/>
    </location>
</feature>
<reference evidence="2 3" key="1">
    <citation type="journal article" date="2024" name="Int. J. Mol. Sci.">
        <title>Exploration of Alicyclobacillus spp. Genome in Search of Antibiotic Resistance.</title>
        <authorList>
            <person name="Bucka-Kolendo J."/>
            <person name="Kiousi D.E."/>
            <person name="Dekowska A."/>
            <person name="Mikolajczuk-Szczyrba A."/>
            <person name="Karadedos D.M."/>
            <person name="Michael P."/>
            <person name="Galanis A."/>
            <person name="Sokolowska B."/>
        </authorList>
    </citation>
    <scope>NUCLEOTIDE SEQUENCE [LARGE SCALE GENOMIC DNA]</scope>
    <source>
        <strain evidence="2 3">KKP 3000</strain>
    </source>
</reference>
<sequence>MSDMNEVTKGIGDLLISDVLSRHGIQREHRRPISEEQKQKIRELVTDLQAQVDQFIKQQSMKTTQVTNGGTTASEQSDKQAAPRKRAHFKRS</sequence>
<proteinExistence type="predicted"/>
<evidence type="ECO:0008006" key="4">
    <source>
        <dbReference type="Google" id="ProtNLM"/>
    </source>
</evidence>
<organism evidence="2 3">
    <name type="scientific">Alicyclobacillus fastidiosus</name>
    <dbReference type="NCBI Taxonomy" id="392011"/>
    <lineage>
        <taxon>Bacteria</taxon>
        <taxon>Bacillati</taxon>
        <taxon>Bacillota</taxon>
        <taxon>Bacilli</taxon>
        <taxon>Bacillales</taxon>
        <taxon>Alicyclobacillaceae</taxon>
        <taxon>Alicyclobacillus</taxon>
    </lineage>
</organism>
<feature type="compositionally biased region" description="Basic residues" evidence="1">
    <location>
        <begin position="82"/>
        <end position="92"/>
    </location>
</feature>
<evidence type="ECO:0000256" key="1">
    <source>
        <dbReference type="SAM" id="MobiDB-lite"/>
    </source>
</evidence>
<name>A0ABV5AFH3_9BACL</name>
<dbReference type="Proteomes" id="UP001579974">
    <property type="component" value="Unassembled WGS sequence"/>
</dbReference>
<evidence type="ECO:0000313" key="3">
    <source>
        <dbReference type="Proteomes" id="UP001579974"/>
    </source>
</evidence>